<gene>
    <name evidence="1" type="ORF">QBC37DRAFT_451682</name>
</gene>
<name>A0AAN6YD53_9PEZI</name>
<protein>
    <submittedName>
        <fullName evidence="1">Uncharacterized protein</fullName>
    </submittedName>
</protein>
<evidence type="ECO:0000313" key="2">
    <source>
        <dbReference type="Proteomes" id="UP001301769"/>
    </source>
</evidence>
<dbReference type="Proteomes" id="UP001301769">
    <property type="component" value="Unassembled WGS sequence"/>
</dbReference>
<dbReference type="AlphaFoldDB" id="A0AAN6YD53"/>
<sequence length="209" mass="23514">MHRTVPTCLLQSRLPEQGERKVPINSRPDRYGGGCPEEVVRRILTAFFICNPLSQVAFGIQAPCAYICINKTHEDKQNHLNSGGCTLTVTMLRTFIALGHGAVKEHDTDSRKPRLNPQEQPYAIRVIASFREQGFPRHRQRQKAQDVAFQMGKKMSEAFHVCRANLKPLSPLFGTRNPSVDYTVSKLSNSLKMKAITSIVLRLLLKAAF</sequence>
<dbReference type="EMBL" id="MU858062">
    <property type="protein sequence ID" value="KAK4217144.1"/>
    <property type="molecule type" value="Genomic_DNA"/>
</dbReference>
<evidence type="ECO:0000313" key="1">
    <source>
        <dbReference type="EMBL" id="KAK4217144.1"/>
    </source>
</evidence>
<comment type="caution">
    <text evidence="1">The sequence shown here is derived from an EMBL/GenBank/DDBJ whole genome shotgun (WGS) entry which is preliminary data.</text>
</comment>
<organism evidence="1 2">
    <name type="scientific">Rhypophila decipiens</name>
    <dbReference type="NCBI Taxonomy" id="261697"/>
    <lineage>
        <taxon>Eukaryota</taxon>
        <taxon>Fungi</taxon>
        <taxon>Dikarya</taxon>
        <taxon>Ascomycota</taxon>
        <taxon>Pezizomycotina</taxon>
        <taxon>Sordariomycetes</taxon>
        <taxon>Sordariomycetidae</taxon>
        <taxon>Sordariales</taxon>
        <taxon>Naviculisporaceae</taxon>
        <taxon>Rhypophila</taxon>
    </lineage>
</organism>
<accession>A0AAN6YD53</accession>
<proteinExistence type="predicted"/>
<reference evidence="1" key="2">
    <citation type="submission" date="2023-05" db="EMBL/GenBank/DDBJ databases">
        <authorList>
            <consortium name="Lawrence Berkeley National Laboratory"/>
            <person name="Steindorff A."/>
            <person name="Hensen N."/>
            <person name="Bonometti L."/>
            <person name="Westerberg I."/>
            <person name="Brannstrom I.O."/>
            <person name="Guillou S."/>
            <person name="Cros-Aarteil S."/>
            <person name="Calhoun S."/>
            <person name="Haridas S."/>
            <person name="Kuo A."/>
            <person name="Mondo S."/>
            <person name="Pangilinan J."/>
            <person name="Riley R."/>
            <person name="Labutti K."/>
            <person name="Andreopoulos B."/>
            <person name="Lipzen A."/>
            <person name="Chen C."/>
            <person name="Yanf M."/>
            <person name="Daum C."/>
            <person name="Ng V."/>
            <person name="Clum A."/>
            <person name="Ohm R."/>
            <person name="Martin F."/>
            <person name="Silar P."/>
            <person name="Natvig D."/>
            <person name="Lalanne C."/>
            <person name="Gautier V."/>
            <person name="Ament-Velasquez S.L."/>
            <person name="Kruys A."/>
            <person name="Hutchinson M.I."/>
            <person name="Powell A.J."/>
            <person name="Barry K."/>
            <person name="Miller A.N."/>
            <person name="Grigoriev I.V."/>
            <person name="Debuchy R."/>
            <person name="Gladieux P."/>
            <person name="Thoren M.H."/>
            <person name="Johannesson H."/>
        </authorList>
    </citation>
    <scope>NUCLEOTIDE SEQUENCE</scope>
    <source>
        <strain evidence="1">PSN293</strain>
    </source>
</reference>
<reference evidence="1" key="1">
    <citation type="journal article" date="2023" name="Mol. Phylogenet. Evol.">
        <title>Genome-scale phylogeny and comparative genomics of the fungal order Sordariales.</title>
        <authorList>
            <person name="Hensen N."/>
            <person name="Bonometti L."/>
            <person name="Westerberg I."/>
            <person name="Brannstrom I.O."/>
            <person name="Guillou S."/>
            <person name="Cros-Aarteil S."/>
            <person name="Calhoun S."/>
            <person name="Haridas S."/>
            <person name="Kuo A."/>
            <person name="Mondo S."/>
            <person name="Pangilinan J."/>
            <person name="Riley R."/>
            <person name="LaButti K."/>
            <person name="Andreopoulos B."/>
            <person name="Lipzen A."/>
            <person name="Chen C."/>
            <person name="Yan M."/>
            <person name="Daum C."/>
            <person name="Ng V."/>
            <person name="Clum A."/>
            <person name="Steindorff A."/>
            <person name="Ohm R.A."/>
            <person name="Martin F."/>
            <person name="Silar P."/>
            <person name="Natvig D.O."/>
            <person name="Lalanne C."/>
            <person name="Gautier V."/>
            <person name="Ament-Velasquez S.L."/>
            <person name="Kruys A."/>
            <person name="Hutchinson M.I."/>
            <person name="Powell A.J."/>
            <person name="Barry K."/>
            <person name="Miller A.N."/>
            <person name="Grigoriev I.V."/>
            <person name="Debuchy R."/>
            <person name="Gladieux P."/>
            <person name="Hiltunen Thoren M."/>
            <person name="Johannesson H."/>
        </authorList>
    </citation>
    <scope>NUCLEOTIDE SEQUENCE</scope>
    <source>
        <strain evidence="1">PSN293</strain>
    </source>
</reference>
<keyword evidence="2" id="KW-1185">Reference proteome</keyword>